<geneLocation type="plasmid" evidence="2">
    <name>unnamed2</name>
</geneLocation>
<gene>
    <name evidence="2" type="ORF">ABM479_29750</name>
</gene>
<dbReference type="InterPro" id="IPR036388">
    <property type="entry name" value="WH-like_DNA-bd_sf"/>
</dbReference>
<dbReference type="AlphaFoldDB" id="A0AAU7S4R2"/>
<organism evidence="2">
    <name type="scientific">Rhizobium sp. ZPR3</name>
    <dbReference type="NCBI Taxonomy" id="3158967"/>
    <lineage>
        <taxon>Bacteria</taxon>
        <taxon>Pseudomonadati</taxon>
        <taxon>Pseudomonadota</taxon>
        <taxon>Alphaproteobacteria</taxon>
        <taxon>Hyphomicrobiales</taxon>
        <taxon>Rhizobiaceae</taxon>
        <taxon>Rhizobium/Agrobacterium group</taxon>
        <taxon>Rhizobium</taxon>
    </lineage>
</organism>
<keyword evidence="2" id="KW-0614">Plasmid</keyword>
<dbReference type="PANTHER" id="PTHR30537:SF1">
    <property type="entry name" value="HTH-TYPE TRANSCRIPTIONAL REGULATOR PGRR"/>
    <property type="match status" value="1"/>
</dbReference>
<dbReference type="PANTHER" id="PTHR30537">
    <property type="entry name" value="HTH-TYPE TRANSCRIPTIONAL REGULATOR"/>
    <property type="match status" value="1"/>
</dbReference>
<evidence type="ECO:0008006" key="3">
    <source>
        <dbReference type="Google" id="ProtNLM"/>
    </source>
</evidence>
<protein>
    <recommendedName>
        <fullName evidence="3">LysR family transcriptional regulator</fullName>
    </recommendedName>
</protein>
<name>A0AAU7S4R2_9HYPH</name>
<comment type="similarity">
    <text evidence="1">Belongs to the LysR transcriptional regulatory family.</text>
</comment>
<reference evidence="2" key="1">
    <citation type="submission" date="2024-06" db="EMBL/GenBank/DDBJ databases">
        <authorList>
            <person name="Li T."/>
            <person name="Gao R."/>
        </authorList>
    </citation>
    <scope>NUCLEOTIDE SEQUENCE</scope>
    <source>
        <strain evidence="2">ZPR3</strain>
        <plasmid evidence="2">unnamed2</plasmid>
    </source>
</reference>
<dbReference type="SUPFAM" id="SSF53850">
    <property type="entry name" value="Periplasmic binding protein-like II"/>
    <property type="match status" value="1"/>
</dbReference>
<dbReference type="InterPro" id="IPR058163">
    <property type="entry name" value="LysR-type_TF_proteobact-type"/>
</dbReference>
<accession>A0AAU7S4R2</accession>
<dbReference type="GO" id="GO:0006351">
    <property type="term" value="P:DNA-templated transcription"/>
    <property type="evidence" value="ECO:0007669"/>
    <property type="project" value="TreeGrafter"/>
</dbReference>
<evidence type="ECO:0000256" key="1">
    <source>
        <dbReference type="ARBA" id="ARBA00009437"/>
    </source>
</evidence>
<evidence type="ECO:0000313" key="2">
    <source>
        <dbReference type="EMBL" id="XBT97449.1"/>
    </source>
</evidence>
<dbReference type="Gene3D" id="1.10.10.10">
    <property type="entry name" value="Winged helix-like DNA-binding domain superfamily/Winged helix DNA-binding domain"/>
    <property type="match status" value="1"/>
</dbReference>
<proteinExistence type="inferred from homology"/>
<sequence>MLIQSGASLDRYGLGSNLIKSMIYGFVANFTRLAARLGVAQLTLSQTIRALEERLRVRADPHDAECIADRSRRALAAGSGPRLDETKAELESLRELRDKPAGTFRVSAIDFTVDYILWPKLAPFMEKYPDIKFEIVIDYAMTDIAAAGYDSRVVYVEWSDVICVRSRQERL</sequence>
<dbReference type="Gene3D" id="3.40.190.10">
    <property type="entry name" value="Periplasmic binding protein-like II"/>
    <property type="match status" value="1"/>
</dbReference>
<dbReference type="RefSeq" id="WP_349962548.1">
    <property type="nucleotide sequence ID" value="NZ_CP157962.1"/>
</dbReference>
<dbReference type="EMBL" id="CP157962">
    <property type="protein sequence ID" value="XBT97449.1"/>
    <property type="molecule type" value="Genomic_DNA"/>
</dbReference>
<dbReference type="GO" id="GO:0003700">
    <property type="term" value="F:DNA-binding transcription factor activity"/>
    <property type="evidence" value="ECO:0007669"/>
    <property type="project" value="TreeGrafter"/>
</dbReference>
<dbReference type="GO" id="GO:0043565">
    <property type="term" value="F:sequence-specific DNA binding"/>
    <property type="evidence" value="ECO:0007669"/>
    <property type="project" value="TreeGrafter"/>
</dbReference>